<organism evidence="2 3">
    <name type="scientific">Actinosynnema mirum (strain ATCC 29888 / DSM 43827 / JCM 3225 / NBRC 14064 / NCIMB 13271 / NRRL B-12336 / IMRU 3971 / 101)</name>
    <dbReference type="NCBI Taxonomy" id="446462"/>
    <lineage>
        <taxon>Bacteria</taxon>
        <taxon>Bacillati</taxon>
        <taxon>Actinomycetota</taxon>
        <taxon>Actinomycetes</taxon>
        <taxon>Pseudonocardiales</taxon>
        <taxon>Pseudonocardiaceae</taxon>
        <taxon>Actinosynnema</taxon>
    </lineage>
</organism>
<proteinExistence type="predicted"/>
<dbReference type="InterPro" id="IPR002575">
    <property type="entry name" value="Aminoglycoside_PTrfase"/>
</dbReference>
<dbReference type="EMBL" id="CP001630">
    <property type="protein sequence ID" value="ACU35062.1"/>
    <property type="molecule type" value="Genomic_DNA"/>
</dbReference>
<reference evidence="2 3" key="1">
    <citation type="journal article" date="2009" name="Stand. Genomic Sci.">
        <title>Complete genome sequence of Actinosynnema mirum type strain (101).</title>
        <authorList>
            <person name="Land M."/>
            <person name="Lapidus A."/>
            <person name="Mayilraj S."/>
            <person name="Chen F."/>
            <person name="Copeland A."/>
            <person name="Del Rio T.G."/>
            <person name="Nolan M."/>
            <person name="Lucas S."/>
            <person name="Tice H."/>
            <person name="Cheng J.F."/>
            <person name="Chertkov O."/>
            <person name="Bruce D."/>
            <person name="Goodwin L."/>
            <person name="Pitluck S."/>
            <person name="Rohde M."/>
            <person name="Goker M."/>
            <person name="Pati A."/>
            <person name="Ivanova N."/>
            <person name="Mavromatis K."/>
            <person name="Chen A."/>
            <person name="Palaniappan K."/>
            <person name="Hauser L."/>
            <person name="Chang Y.J."/>
            <person name="Jeffries C.C."/>
            <person name="Brettin T."/>
            <person name="Detter J.C."/>
            <person name="Han C."/>
            <person name="Chain P."/>
            <person name="Tindall B.J."/>
            <person name="Bristow J."/>
            <person name="Eisen J.A."/>
            <person name="Markowitz V."/>
            <person name="Hugenholtz P."/>
            <person name="Kyrpides N.C."/>
            <person name="Klenk H.P."/>
        </authorList>
    </citation>
    <scope>NUCLEOTIDE SEQUENCE [LARGE SCALE GENOMIC DNA]</scope>
    <source>
        <strain evidence="3">ATCC 29888 / DSM 43827 / JCM 3225 / NBRC 14064 / NCIMB 13271 / NRRL B-12336 / IMRU 3971 / 101</strain>
    </source>
</reference>
<evidence type="ECO:0000313" key="2">
    <source>
        <dbReference type="EMBL" id="ACU35062.1"/>
    </source>
</evidence>
<protein>
    <submittedName>
        <fullName evidence="2">Aminoglycoside phosphotransferase</fullName>
    </submittedName>
</protein>
<sequence length="303" mass="33970">MNDAQHENPPLTPESAETTLRAACELVELDSTDAVPLRLGENALFHLPSSGAVVRIARSMARWADTVKEVTVSCWLANSGIPVAHLFPGFCQPVVAAGRPVSFWAYLDGRNGGRTDVAALGRLLRRVHSLNTPRDFSLPVQQPMAWVLERVESAPIPDEDKRFLQDRFTELTQEVQGLTYPLATTPVHGDAHVQNLMIVDDNPVLIDFERFAWGQPEWDLALTATEHLTAGWWTPQEYDAFADAYGYDVTDWGGFPVLQAAHEIKMTTWIMQNAQHNPEIAREYEIRMGTLRDRANLGGWRPF</sequence>
<evidence type="ECO:0000259" key="1">
    <source>
        <dbReference type="Pfam" id="PF01636"/>
    </source>
</evidence>
<dbReference type="Gene3D" id="3.90.1200.10">
    <property type="match status" value="1"/>
</dbReference>
<accession>C6WQ06</accession>
<dbReference type="SUPFAM" id="SSF56112">
    <property type="entry name" value="Protein kinase-like (PK-like)"/>
    <property type="match status" value="1"/>
</dbReference>
<dbReference type="Pfam" id="PF01636">
    <property type="entry name" value="APH"/>
    <property type="match status" value="1"/>
</dbReference>
<feature type="domain" description="Aminoglycoside phosphotransferase" evidence="1">
    <location>
        <begin position="51"/>
        <end position="252"/>
    </location>
</feature>
<dbReference type="Proteomes" id="UP000002213">
    <property type="component" value="Chromosome"/>
</dbReference>
<dbReference type="AlphaFoldDB" id="C6WQ06"/>
<name>C6WQ06_ACTMD</name>
<dbReference type="HOGENOM" id="CLU_056518_0_0_11"/>
<gene>
    <name evidence="2" type="ordered locus">Amir_1106</name>
</gene>
<evidence type="ECO:0000313" key="3">
    <source>
        <dbReference type="Proteomes" id="UP000002213"/>
    </source>
</evidence>
<dbReference type="KEGG" id="ami:Amir_1106"/>
<keyword evidence="2" id="KW-0808">Transferase</keyword>
<dbReference type="eggNOG" id="COG2334">
    <property type="taxonomic scope" value="Bacteria"/>
</dbReference>
<dbReference type="InterPro" id="IPR011009">
    <property type="entry name" value="Kinase-like_dom_sf"/>
</dbReference>
<dbReference type="STRING" id="446462.Amir_1106"/>
<keyword evidence="3" id="KW-1185">Reference proteome</keyword>
<dbReference type="GO" id="GO:0016740">
    <property type="term" value="F:transferase activity"/>
    <property type="evidence" value="ECO:0007669"/>
    <property type="project" value="UniProtKB-KW"/>
</dbReference>